<dbReference type="Gene3D" id="3.40.50.720">
    <property type="entry name" value="NAD(P)-binding Rossmann-like Domain"/>
    <property type="match status" value="1"/>
</dbReference>
<evidence type="ECO:0000256" key="2">
    <source>
        <dbReference type="SAM" id="SignalP"/>
    </source>
</evidence>
<feature type="chain" id="PRO_5012509593" description="NAD(P)-binding domain-containing protein" evidence="2">
    <location>
        <begin position="19"/>
        <end position="382"/>
    </location>
</feature>
<reference evidence="4 5" key="1">
    <citation type="journal article" date="2015" name="Plant Cell">
        <title>Oil accumulation by the oleaginous diatom Fistulifera solaris as revealed by the genome and transcriptome.</title>
        <authorList>
            <person name="Tanaka T."/>
            <person name="Maeda Y."/>
            <person name="Veluchamy A."/>
            <person name="Tanaka M."/>
            <person name="Abida H."/>
            <person name="Marechal E."/>
            <person name="Bowler C."/>
            <person name="Muto M."/>
            <person name="Sunaga Y."/>
            <person name="Tanaka M."/>
            <person name="Yoshino T."/>
            <person name="Taniguchi T."/>
            <person name="Fukuda Y."/>
            <person name="Nemoto M."/>
            <person name="Matsumoto M."/>
            <person name="Wong P.S."/>
            <person name="Aburatani S."/>
            <person name="Fujibuchi W."/>
        </authorList>
    </citation>
    <scope>NUCLEOTIDE SEQUENCE [LARGE SCALE GENOMIC DNA]</scope>
    <source>
        <strain evidence="4 5">JPCC DA0580</strain>
    </source>
</reference>
<gene>
    <name evidence="4" type="ORF">FisN_4Lh558</name>
</gene>
<dbReference type="InterPro" id="IPR036291">
    <property type="entry name" value="NAD(P)-bd_dom_sf"/>
</dbReference>
<comment type="caution">
    <text evidence="4">The sequence shown here is derived from an EMBL/GenBank/DDBJ whole genome shotgun (WGS) entry which is preliminary data.</text>
</comment>
<dbReference type="Proteomes" id="UP000198406">
    <property type="component" value="Unassembled WGS sequence"/>
</dbReference>
<dbReference type="EMBL" id="BDSP01000207">
    <property type="protein sequence ID" value="GAX24423.1"/>
    <property type="molecule type" value="Genomic_DNA"/>
</dbReference>
<sequence length="382" mass="41222">MKLVYVFALLIAITNTESFSFNAFPFLSTVATAVPTTPVVETSLFVPKELKSVVKTVAVAGATGRTGQVVVQTLLNEGVSQVVAVVRDEEKARNVLPINSPQLKIVKADFGTSFEQVLESVDATIWCATGFSNNPSQQWMDKIRSLLGMALLPKRSIDLIALPNIAQALSKNKNNDGLPKLVVCSSAGVTRPTWSDDKKKRLVGAADIPIVRLNPFGILDIKRESEERLRETCNECNVPYTIVRPAGLNDDWPAGSRPIFSQGDVAVGRINRKDVARILVDTLTTPSAVGKTFEVVAVAGYPPATTMETALSRLRTDKDGLPSDEIINAVYHTMQQLLPGEKQNSAGLAMGQTYEQMDQGETGRLGERGQEDAASAAPKPTS</sequence>
<evidence type="ECO:0000256" key="1">
    <source>
        <dbReference type="SAM" id="MobiDB-lite"/>
    </source>
</evidence>
<name>A0A1Z5KDS7_FISSO</name>
<dbReference type="InterPro" id="IPR016040">
    <property type="entry name" value="NAD(P)-bd_dom"/>
</dbReference>
<dbReference type="OrthoDB" id="426386at2759"/>
<accession>A0A1Z5KDS7</accession>
<proteinExistence type="predicted"/>
<feature type="domain" description="NAD(P)-binding" evidence="3">
    <location>
        <begin position="61"/>
        <end position="286"/>
    </location>
</feature>
<dbReference type="SUPFAM" id="SSF51735">
    <property type="entry name" value="NAD(P)-binding Rossmann-fold domains"/>
    <property type="match status" value="1"/>
</dbReference>
<dbReference type="PANTHER" id="PTHR15020">
    <property type="entry name" value="FLAVIN REDUCTASE-RELATED"/>
    <property type="match status" value="1"/>
</dbReference>
<dbReference type="InParanoid" id="A0A1Z5KDS7"/>
<dbReference type="PANTHER" id="PTHR15020:SF11">
    <property type="entry name" value="OS06G0360300 PROTEIN"/>
    <property type="match status" value="1"/>
</dbReference>
<feature type="region of interest" description="Disordered" evidence="1">
    <location>
        <begin position="353"/>
        <end position="382"/>
    </location>
</feature>
<protein>
    <recommendedName>
        <fullName evidence="3">NAD(P)-binding domain-containing protein</fullName>
    </recommendedName>
</protein>
<organism evidence="4 5">
    <name type="scientific">Fistulifera solaris</name>
    <name type="common">Oleaginous diatom</name>
    <dbReference type="NCBI Taxonomy" id="1519565"/>
    <lineage>
        <taxon>Eukaryota</taxon>
        <taxon>Sar</taxon>
        <taxon>Stramenopiles</taxon>
        <taxon>Ochrophyta</taxon>
        <taxon>Bacillariophyta</taxon>
        <taxon>Bacillariophyceae</taxon>
        <taxon>Bacillariophycidae</taxon>
        <taxon>Naviculales</taxon>
        <taxon>Naviculaceae</taxon>
        <taxon>Fistulifera</taxon>
    </lineage>
</organism>
<evidence type="ECO:0000313" key="4">
    <source>
        <dbReference type="EMBL" id="GAX24423.1"/>
    </source>
</evidence>
<keyword evidence="5" id="KW-1185">Reference proteome</keyword>
<keyword evidence="2" id="KW-0732">Signal</keyword>
<dbReference type="AlphaFoldDB" id="A0A1Z5KDS7"/>
<evidence type="ECO:0000313" key="5">
    <source>
        <dbReference type="Proteomes" id="UP000198406"/>
    </source>
</evidence>
<evidence type="ECO:0000259" key="3">
    <source>
        <dbReference type="Pfam" id="PF13460"/>
    </source>
</evidence>
<dbReference type="Pfam" id="PF13460">
    <property type="entry name" value="NAD_binding_10"/>
    <property type="match status" value="1"/>
</dbReference>
<feature type="signal peptide" evidence="2">
    <location>
        <begin position="1"/>
        <end position="18"/>
    </location>
</feature>